<dbReference type="Proteomes" id="UP000321306">
    <property type="component" value="Unassembled WGS sequence"/>
</dbReference>
<protein>
    <recommendedName>
        <fullName evidence="1">Protein kinase domain-containing protein</fullName>
    </recommendedName>
</protein>
<evidence type="ECO:0000313" key="3">
    <source>
        <dbReference type="Proteomes" id="UP000321306"/>
    </source>
</evidence>
<comment type="caution">
    <text evidence="2">The sequence shown here is derived from an EMBL/GenBank/DDBJ whole genome shotgun (WGS) entry which is preliminary data.</text>
</comment>
<dbReference type="Pfam" id="PF00069">
    <property type="entry name" value="Pkinase"/>
    <property type="match status" value="1"/>
</dbReference>
<dbReference type="Pfam" id="PF13087">
    <property type="entry name" value="AAA_12"/>
    <property type="match status" value="1"/>
</dbReference>
<dbReference type="RefSeq" id="WP_146892135.1">
    <property type="nucleotide sequence ID" value="NZ_BJXB01000063.1"/>
</dbReference>
<dbReference type="SMART" id="SM00220">
    <property type="entry name" value="S_TKc"/>
    <property type="match status" value="1"/>
</dbReference>
<proteinExistence type="predicted"/>
<dbReference type="InterPro" id="IPR041677">
    <property type="entry name" value="DNA2/NAM7_AAA_11"/>
</dbReference>
<dbReference type="Gene3D" id="1.10.510.10">
    <property type="entry name" value="Transferase(Phosphotransferase) domain 1"/>
    <property type="match status" value="1"/>
</dbReference>
<dbReference type="GO" id="GO:0005524">
    <property type="term" value="F:ATP binding"/>
    <property type="evidence" value="ECO:0007669"/>
    <property type="project" value="InterPro"/>
</dbReference>
<dbReference type="GO" id="GO:0004386">
    <property type="term" value="F:helicase activity"/>
    <property type="evidence" value="ECO:0007669"/>
    <property type="project" value="InterPro"/>
</dbReference>
<sequence>MSSTPDSPPIGEIYGNRYQTTHLINSGKYSVVLKATDTLTENAYAIKLLPLHGPDEGLVRIMFNKERSALENFRHPAVVELQEAFLYHDDHFQTETACLVLELCGDGSTLEQHIEDAKARPHRRRPLEWRVKQLLQLLDGIREVHNLRILHRDIKLKNILMDHHRGTLKLSDFGVARLTQQFGTRQMMTLRGQDHFSLPHAAPEVRNYQAQGEGTDWYSFALVAAELLTYQVAREDFTPDDFSAFLEPLSQEVGDAGFAGLYQVLYHMLSQPLNARPEAGELEDALKGLLDANLMRQDTHVFFSSRIISRIAANLNLSLPEFLAKLNDGLRVDIAFQDDQRQMQVDLYGREVHARANQAGDNLEVIRCDLMGDPKKLQKRREAFPVAYRIVHHATRDAADFLNEVFDLLQDKKVRLTAENRRKAYLELSERLLDLQQQRNGQLWVDLLPIQVTGGRGAIEQITPEMHLDGSNHVTFQITAATNIEPQDLKLGFEPMENLGSTLKVWTELLGGDIDIELKKAKGKQMFGTIVGISEEDQTFTVRIVGNHKLKTEEPITCFAFNRLVMRAIERQKMAIQAFISGQTANPRLPQLILDPNTNRCFPERQLSLIQQHLLPRNEVEHLVKSTLGARDFYLIQGPPGAGKTTTIKEVVGQILDREPAARILITSQNNDAVNKAVRELQDLASDPNRPRAWRFLREVSRSRAAENDLSFEATFEVWSQTTLQNSQAVLPELETLVDSTTVNLSGLQETLKYWHEELHVAPTLKQDYLANIQIFGVTCLLLPVLFHKYSHLQDMHFDWVIVDESARAHHSELLVALVKGERFVLVGDQKQLPPHIEQEDRDKLLEHYTEQQVKTSMFQQLFDQLPASNRTRLSMQFRMHPSIAEFVSKLYYEQDGLMLSSGANTSAGRVPIAALNRDSRVFWFDVKGAEQTGKDGKSKLNHQEIHKLSSLLVRLNQACETTGEVLDVAIITPYAAQKEHLLQRIAPNRPQAWKHLRIKIDTVDAFQGDQADIVFISTVITAGRGAQRWVGDPQRLNVAFSRAKRAVFIFGDLDRAAQDPELKRAIELIPQANRIPGATA</sequence>
<dbReference type="PANTHER" id="PTHR10887:SF495">
    <property type="entry name" value="HELICASE SENATAXIN ISOFORM X1-RELATED"/>
    <property type="match status" value="1"/>
</dbReference>
<dbReference type="Gene3D" id="3.40.50.300">
    <property type="entry name" value="P-loop containing nucleotide triphosphate hydrolases"/>
    <property type="match status" value="2"/>
</dbReference>
<dbReference type="AlphaFoldDB" id="A0A511NBI5"/>
<gene>
    <name evidence="2" type="ORF">DC3_57970</name>
</gene>
<keyword evidence="3" id="KW-1185">Reference proteome</keyword>
<accession>A0A511NBI5</accession>
<dbReference type="InterPro" id="IPR047187">
    <property type="entry name" value="SF1_C_Upf1"/>
</dbReference>
<dbReference type="CDD" id="cd18808">
    <property type="entry name" value="SF1_C_Upf1"/>
    <property type="match status" value="1"/>
</dbReference>
<dbReference type="GO" id="GO:0004672">
    <property type="term" value="F:protein kinase activity"/>
    <property type="evidence" value="ECO:0007669"/>
    <property type="project" value="InterPro"/>
</dbReference>
<dbReference type="CDD" id="cd17934">
    <property type="entry name" value="DEXXQc_Upf1-like"/>
    <property type="match status" value="1"/>
</dbReference>
<dbReference type="InterPro" id="IPR011009">
    <property type="entry name" value="Kinase-like_dom_sf"/>
</dbReference>
<dbReference type="InterPro" id="IPR008271">
    <property type="entry name" value="Ser/Thr_kinase_AS"/>
</dbReference>
<organism evidence="2 3">
    <name type="scientific">Deinococcus cellulosilyticus (strain DSM 18568 / NBRC 106333 / KACC 11606 / 5516J-15)</name>
    <dbReference type="NCBI Taxonomy" id="1223518"/>
    <lineage>
        <taxon>Bacteria</taxon>
        <taxon>Thermotogati</taxon>
        <taxon>Deinococcota</taxon>
        <taxon>Deinococci</taxon>
        <taxon>Deinococcales</taxon>
        <taxon>Deinococcaceae</taxon>
        <taxon>Deinococcus</taxon>
    </lineage>
</organism>
<dbReference type="InterPro" id="IPR041679">
    <property type="entry name" value="DNA2/NAM7-like_C"/>
</dbReference>
<dbReference type="EMBL" id="BJXB01000063">
    <property type="protein sequence ID" value="GEM50162.1"/>
    <property type="molecule type" value="Genomic_DNA"/>
</dbReference>
<dbReference type="PROSITE" id="PS50011">
    <property type="entry name" value="PROTEIN_KINASE_DOM"/>
    <property type="match status" value="1"/>
</dbReference>
<dbReference type="InterPro" id="IPR045055">
    <property type="entry name" value="DNA2/NAM7-like"/>
</dbReference>
<name>A0A511NBI5_DEIC1</name>
<dbReference type="PROSITE" id="PS00108">
    <property type="entry name" value="PROTEIN_KINASE_ST"/>
    <property type="match status" value="1"/>
</dbReference>
<dbReference type="PANTHER" id="PTHR10887">
    <property type="entry name" value="DNA2/NAM7 HELICASE FAMILY"/>
    <property type="match status" value="1"/>
</dbReference>
<dbReference type="InterPro" id="IPR027417">
    <property type="entry name" value="P-loop_NTPase"/>
</dbReference>
<reference evidence="2 3" key="1">
    <citation type="submission" date="2019-07" db="EMBL/GenBank/DDBJ databases">
        <title>Whole genome shotgun sequence of Deinococcus cellulosilyticus NBRC 106333.</title>
        <authorList>
            <person name="Hosoyama A."/>
            <person name="Uohara A."/>
            <person name="Ohji S."/>
            <person name="Ichikawa N."/>
        </authorList>
    </citation>
    <scope>NUCLEOTIDE SEQUENCE [LARGE SCALE GENOMIC DNA]</scope>
    <source>
        <strain evidence="2 3">NBRC 106333</strain>
    </source>
</reference>
<dbReference type="InterPro" id="IPR000719">
    <property type="entry name" value="Prot_kinase_dom"/>
</dbReference>
<dbReference type="SUPFAM" id="SSF56112">
    <property type="entry name" value="Protein kinase-like (PK-like)"/>
    <property type="match status" value="1"/>
</dbReference>
<feature type="domain" description="Protein kinase" evidence="1">
    <location>
        <begin position="18"/>
        <end position="303"/>
    </location>
</feature>
<dbReference type="Pfam" id="PF13086">
    <property type="entry name" value="AAA_11"/>
    <property type="match status" value="2"/>
</dbReference>
<dbReference type="OrthoDB" id="9757917at2"/>
<evidence type="ECO:0000259" key="1">
    <source>
        <dbReference type="PROSITE" id="PS50011"/>
    </source>
</evidence>
<evidence type="ECO:0000313" key="2">
    <source>
        <dbReference type="EMBL" id="GEM50162.1"/>
    </source>
</evidence>
<dbReference type="SUPFAM" id="SSF52540">
    <property type="entry name" value="P-loop containing nucleoside triphosphate hydrolases"/>
    <property type="match status" value="1"/>
</dbReference>